<reference evidence="2 3" key="1">
    <citation type="journal article" date="2024" name="Commun. Biol.">
        <title>Comparative genomic analysis of thermophilic fungi reveals convergent evolutionary adaptations and gene losses.</title>
        <authorList>
            <person name="Steindorff A.S."/>
            <person name="Aguilar-Pontes M.V."/>
            <person name="Robinson A.J."/>
            <person name="Andreopoulos B."/>
            <person name="LaButti K."/>
            <person name="Kuo A."/>
            <person name="Mondo S."/>
            <person name="Riley R."/>
            <person name="Otillar R."/>
            <person name="Haridas S."/>
            <person name="Lipzen A."/>
            <person name="Grimwood J."/>
            <person name="Schmutz J."/>
            <person name="Clum A."/>
            <person name="Reid I.D."/>
            <person name="Moisan M.C."/>
            <person name="Butler G."/>
            <person name="Nguyen T.T.M."/>
            <person name="Dewar K."/>
            <person name="Conant G."/>
            <person name="Drula E."/>
            <person name="Henrissat B."/>
            <person name="Hansel C."/>
            <person name="Singer S."/>
            <person name="Hutchinson M.I."/>
            <person name="de Vries R.P."/>
            <person name="Natvig D.O."/>
            <person name="Powell A.J."/>
            <person name="Tsang A."/>
            <person name="Grigoriev I.V."/>
        </authorList>
    </citation>
    <scope>NUCLEOTIDE SEQUENCE [LARGE SCALE GENOMIC DNA]</scope>
    <source>
        <strain evidence="2 3">CBS 494.80</strain>
    </source>
</reference>
<accession>A0ABR4CZ49</accession>
<evidence type="ECO:0000313" key="2">
    <source>
        <dbReference type="EMBL" id="KAL2075142.1"/>
    </source>
</evidence>
<feature type="compositionally biased region" description="Acidic residues" evidence="1">
    <location>
        <begin position="32"/>
        <end position="42"/>
    </location>
</feature>
<keyword evidence="3" id="KW-1185">Reference proteome</keyword>
<protein>
    <submittedName>
        <fullName evidence="2">Uncharacterized protein</fullName>
    </submittedName>
</protein>
<feature type="compositionally biased region" description="Polar residues" evidence="1">
    <location>
        <begin position="107"/>
        <end position="124"/>
    </location>
</feature>
<proteinExistence type="predicted"/>
<gene>
    <name evidence="2" type="ORF">VTL71DRAFT_84</name>
</gene>
<dbReference type="Proteomes" id="UP001595075">
    <property type="component" value="Unassembled WGS sequence"/>
</dbReference>
<feature type="region of interest" description="Disordered" evidence="1">
    <location>
        <begin position="1"/>
        <end position="55"/>
    </location>
</feature>
<evidence type="ECO:0000256" key="1">
    <source>
        <dbReference type="SAM" id="MobiDB-lite"/>
    </source>
</evidence>
<dbReference type="EMBL" id="JAZHXI010000001">
    <property type="protein sequence ID" value="KAL2075142.1"/>
    <property type="molecule type" value="Genomic_DNA"/>
</dbReference>
<feature type="compositionally biased region" description="Polar residues" evidence="1">
    <location>
        <begin position="17"/>
        <end position="27"/>
    </location>
</feature>
<organism evidence="2 3">
    <name type="scientific">Oculimacula yallundae</name>
    <dbReference type="NCBI Taxonomy" id="86028"/>
    <lineage>
        <taxon>Eukaryota</taxon>
        <taxon>Fungi</taxon>
        <taxon>Dikarya</taxon>
        <taxon>Ascomycota</taxon>
        <taxon>Pezizomycotina</taxon>
        <taxon>Leotiomycetes</taxon>
        <taxon>Helotiales</taxon>
        <taxon>Ploettnerulaceae</taxon>
        <taxon>Oculimacula</taxon>
    </lineage>
</organism>
<feature type="region of interest" description="Disordered" evidence="1">
    <location>
        <begin position="106"/>
        <end position="134"/>
    </location>
</feature>
<feature type="compositionally biased region" description="Polar residues" evidence="1">
    <location>
        <begin position="1"/>
        <end position="10"/>
    </location>
</feature>
<comment type="caution">
    <text evidence="2">The sequence shown here is derived from an EMBL/GenBank/DDBJ whole genome shotgun (WGS) entry which is preliminary data.</text>
</comment>
<sequence length="223" mass="22681">MNANGLQNGSGAPLQNGGPSPSAPINGSISESESESESDLDDDHGASLGRIPDYSIGTVTNGATLTNGAALTNGYHGNGAAGGPSAQARPPTFFRRSIEQIVASVARRNQQPAPSGRPLTNGNGANRGFGNPAPTNVPQALLGSGRVLAQLGGRFALGGRGSFHGTGVTGPTSRLVTAGAPNDPNANNLLAASQRARFLAALRAEGRTDDDIRFIMGHYDNSR</sequence>
<evidence type="ECO:0000313" key="3">
    <source>
        <dbReference type="Proteomes" id="UP001595075"/>
    </source>
</evidence>
<name>A0ABR4CZ49_9HELO</name>